<evidence type="ECO:0000313" key="2">
    <source>
        <dbReference type="EMBL" id="GAI86875.1"/>
    </source>
</evidence>
<dbReference type="Gene3D" id="3.20.20.70">
    <property type="entry name" value="Aldolase class I"/>
    <property type="match status" value="1"/>
</dbReference>
<dbReference type="AlphaFoldDB" id="X1TH19"/>
<gene>
    <name evidence="2" type="ORF">S12H4_12949</name>
</gene>
<dbReference type="InterPro" id="IPR013785">
    <property type="entry name" value="Aldolase_TIM"/>
</dbReference>
<dbReference type="EMBL" id="BARW01006176">
    <property type="protein sequence ID" value="GAI86875.1"/>
    <property type="molecule type" value="Genomic_DNA"/>
</dbReference>
<name>X1TH19_9ZZZZ</name>
<dbReference type="Pfam" id="PF00701">
    <property type="entry name" value="DHDPS"/>
    <property type="match status" value="1"/>
</dbReference>
<sequence length="142" mass="15659">MELNGLFTAIVTPFKTDGSLDKDALRKMIEFQVSNNVAGIVPCTVTGESATLSYNEHDWVIELTVKYVNKRILVLASTGSNCTQEAIRLSLHAQKAGSDAVFLVNPYLNTPTQKGLYLHFKTIAEKIDIPCILFNLKAQTNV</sequence>
<comment type="caution">
    <text evidence="2">The sequence shown here is derived from an EMBL/GenBank/DDBJ whole genome shotgun (WGS) entry which is preliminary data.</text>
</comment>
<accession>X1TH19</accession>
<feature type="non-terminal residue" evidence="2">
    <location>
        <position position="142"/>
    </location>
</feature>
<dbReference type="PANTHER" id="PTHR12128:SF66">
    <property type="entry name" value="4-HYDROXY-2-OXOGLUTARATE ALDOLASE, MITOCHONDRIAL"/>
    <property type="match status" value="1"/>
</dbReference>
<dbReference type="GO" id="GO:0005829">
    <property type="term" value="C:cytosol"/>
    <property type="evidence" value="ECO:0007669"/>
    <property type="project" value="TreeGrafter"/>
</dbReference>
<organism evidence="2">
    <name type="scientific">marine sediment metagenome</name>
    <dbReference type="NCBI Taxonomy" id="412755"/>
    <lineage>
        <taxon>unclassified sequences</taxon>
        <taxon>metagenomes</taxon>
        <taxon>ecological metagenomes</taxon>
    </lineage>
</organism>
<dbReference type="SMART" id="SM01130">
    <property type="entry name" value="DHDPS"/>
    <property type="match status" value="1"/>
</dbReference>
<evidence type="ECO:0000256" key="1">
    <source>
        <dbReference type="ARBA" id="ARBA00023239"/>
    </source>
</evidence>
<proteinExistence type="predicted"/>
<dbReference type="InterPro" id="IPR002220">
    <property type="entry name" value="DapA-like"/>
</dbReference>
<dbReference type="GO" id="GO:0008840">
    <property type="term" value="F:4-hydroxy-tetrahydrodipicolinate synthase activity"/>
    <property type="evidence" value="ECO:0007669"/>
    <property type="project" value="TreeGrafter"/>
</dbReference>
<dbReference type="SUPFAM" id="SSF51569">
    <property type="entry name" value="Aldolase"/>
    <property type="match status" value="1"/>
</dbReference>
<reference evidence="2" key="1">
    <citation type="journal article" date="2014" name="Front. Microbiol.">
        <title>High frequency of phylogenetically diverse reductive dehalogenase-homologous genes in deep subseafloor sedimentary metagenomes.</title>
        <authorList>
            <person name="Kawai M."/>
            <person name="Futagami T."/>
            <person name="Toyoda A."/>
            <person name="Takaki Y."/>
            <person name="Nishi S."/>
            <person name="Hori S."/>
            <person name="Arai W."/>
            <person name="Tsubouchi T."/>
            <person name="Morono Y."/>
            <person name="Uchiyama I."/>
            <person name="Ito T."/>
            <person name="Fujiyama A."/>
            <person name="Inagaki F."/>
            <person name="Takami H."/>
        </authorList>
    </citation>
    <scope>NUCLEOTIDE SEQUENCE</scope>
    <source>
        <strain evidence="2">Expedition CK06-06</strain>
    </source>
</reference>
<keyword evidence="1" id="KW-0456">Lyase</keyword>
<dbReference type="PRINTS" id="PR00146">
    <property type="entry name" value="DHPICSNTHASE"/>
</dbReference>
<dbReference type="PANTHER" id="PTHR12128">
    <property type="entry name" value="DIHYDRODIPICOLINATE SYNTHASE"/>
    <property type="match status" value="1"/>
</dbReference>
<evidence type="ECO:0008006" key="3">
    <source>
        <dbReference type="Google" id="ProtNLM"/>
    </source>
</evidence>
<protein>
    <recommendedName>
        <fullName evidence="3">4-hydroxy-tetrahydrodipicolinate synthase</fullName>
    </recommendedName>
</protein>